<name>A0A0C3B9M8_PILCF</name>
<reference evidence="6" key="2">
    <citation type="submission" date="2015-01" db="EMBL/GenBank/DDBJ databases">
        <title>Evolutionary Origins and Diversification of the Mycorrhizal Mutualists.</title>
        <authorList>
            <consortium name="DOE Joint Genome Institute"/>
            <consortium name="Mycorrhizal Genomics Consortium"/>
            <person name="Kohler A."/>
            <person name="Kuo A."/>
            <person name="Nagy L.G."/>
            <person name="Floudas D."/>
            <person name="Copeland A."/>
            <person name="Barry K.W."/>
            <person name="Cichocki N."/>
            <person name="Veneault-Fourrey C."/>
            <person name="LaButti K."/>
            <person name="Lindquist E.A."/>
            <person name="Lipzen A."/>
            <person name="Lundell T."/>
            <person name="Morin E."/>
            <person name="Murat C."/>
            <person name="Riley R."/>
            <person name="Ohm R."/>
            <person name="Sun H."/>
            <person name="Tunlid A."/>
            <person name="Henrissat B."/>
            <person name="Grigoriev I.V."/>
            <person name="Hibbett D.S."/>
            <person name="Martin F."/>
        </authorList>
    </citation>
    <scope>NUCLEOTIDE SEQUENCE [LARGE SCALE GENOMIC DNA]</scope>
    <source>
        <strain evidence="6">F 1598</strain>
    </source>
</reference>
<protein>
    <recommendedName>
        <fullName evidence="4">JmjC domain-containing protein</fullName>
    </recommendedName>
</protein>
<dbReference type="PANTHER" id="PTHR12549:SF38">
    <property type="entry name" value="JMJC DOMAIN-CONTAINING HISTONE DEMETHYLASE 2, ISOFORM A"/>
    <property type="match status" value="1"/>
</dbReference>
<dbReference type="GO" id="GO:0000785">
    <property type="term" value="C:chromatin"/>
    <property type="evidence" value="ECO:0007669"/>
    <property type="project" value="TreeGrafter"/>
</dbReference>
<keyword evidence="6" id="KW-1185">Reference proteome</keyword>
<dbReference type="GO" id="GO:0031490">
    <property type="term" value="F:chromatin DNA binding"/>
    <property type="evidence" value="ECO:0007669"/>
    <property type="project" value="TreeGrafter"/>
</dbReference>
<accession>A0A0C3B9M8</accession>
<evidence type="ECO:0000313" key="6">
    <source>
        <dbReference type="Proteomes" id="UP000054166"/>
    </source>
</evidence>
<dbReference type="HOGENOM" id="CLU_390344_0_0_1"/>
<evidence type="ECO:0000313" key="5">
    <source>
        <dbReference type="EMBL" id="KIM74032.1"/>
    </source>
</evidence>
<dbReference type="SMART" id="SM00558">
    <property type="entry name" value="JmjC"/>
    <property type="match status" value="1"/>
</dbReference>
<evidence type="ECO:0000259" key="4">
    <source>
        <dbReference type="PROSITE" id="PS51184"/>
    </source>
</evidence>
<proteinExistence type="predicted"/>
<dbReference type="STRING" id="765440.A0A0C3B9M8"/>
<dbReference type="PROSITE" id="PS51184">
    <property type="entry name" value="JMJC"/>
    <property type="match status" value="1"/>
</dbReference>
<dbReference type="InParanoid" id="A0A0C3B9M8"/>
<dbReference type="EMBL" id="KN833068">
    <property type="protein sequence ID" value="KIM74032.1"/>
    <property type="molecule type" value="Genomic_DNA"/>
</dbReference>
<keyword evidence="3" id="KW-0539">Nucleus</keyword>
<dbReference type="GO" id="GO:0000118">
    <property type="term" value="C:histone deacetylase complex"/>
    <property type="evidence" value="ECO:0007669"/>
    <property type="project" value="TreeGrafter"/>
</dbReference>
<dbReference type="OrthoDB" id="1667110at2759"/>
<organism evidence="5 6">
    <name type="scientific">Piloderma croceum (strain F 1598)</name>
    <dbReference type="NCBI Taxonomy" id="765440"/>
    <lineage>
        <taxon>Eukaryota</taxon>
        <taxon>Fungi</taxon>
        <taxon>Dikarya</taxon>
        <taxon>Basidiomycota</taxon>
        <taxon>Agaricomycotina</taxon>
        <taxon>Agaricomycetes</taxon>
        <taxon>Agaricomycetidae</taxon>
        <taxon>Atheliales</taxon>
        <taxon>Atheliaceae</taxon>
        <taxon>Piloderma</taxon>
    </lineage>
</organism>
<dbReference type="GO" id="GO:0006357">
    <property type="term" value="P:regulation of transcription by RNA polymerase II"/>
    <property type="evidence" value="ECO:0007669"/>
    <property type="project" value="TreeGrafter"/>
</dbReference>
<feature type="domain" description="JmjC" evidence="4">
    <location>
        <begin position="350"/>
        <end position="511"/>
    </location>
</feature>
<reference evidence="5 6" key="1">
    <citation type="submission" date="2014-04" db="EMBL/GenBank/DDBJ databases">
        <authorList>
            <consortium name="DOE Joint Genome Institute"/>
            <person name="Kuo A."/>
            <person name="Tarkka M."/>
            <person name="Buscot F."/>
            <person name="Kohler A."/>
            <person name="Nagy L.G."/>
            <person name="Floudas D."/>
            <person name="Copeland A."/>
            <person name="Barry K.W."/>
            <person name="Cichocki N."/>
            <person name="Veneault-Fourrey C."/>
            <person name="LaButti K."/>
            <person name="Lindquist E.A."/>
            <person name="Lipzen A."/>
            <person name="Lundell T."/>
            <person name="Morin E."/>
            <person name="Murat C."/>
            <person name="Sun H."/>
            <person name="Tunlid A."/>
            <person name="Henrissat B."/>
            <person name="Grigoriev I.V."/>
            <person name="Hibbett D.S."/>
            <person name="Martin F."/>
            <person name="Nordberg H.P."/>
            <person name="Cantor M.N."/>
            <person name="Hua S.X."/>
        </authorList>
    </citation>
    <scope>NUCLEOTIDE SEQUENCE [LARGE SCALE GENOMIC DNA]</scope>
    <source>
        <strain evidence="5 6">F 1598</strain>
    </source>
</reference>
<dbReference type="GO" id="GO:0032454">
    <property type="term" value="F:histone H3K9 demethylase activity"/>
    <property type="evidence" value="ECO:0007669"/>
    <property type="project" value="InterPro"/>
</dbReference>
<comment type="subcellular location">
    <subcellularLocation>
        <location evidence="1">Nucleus</location>
    </subcellularLocation>
</comment>
<dbReference type="GO" id="GO:0003712">
    <property type="term" value="F:transcription coregulator activity"/>
    <property type="evidence" value="ECO:0007669"/>
    <property type="project" value="TreeGrafter"/>
</dbReference>
<dbReference type="GO" id="GO:0046872">
    <property type="term" value="F:metal ion binding"/>
    <property type="evidence" value="ECO:0007669"/>
    <property type="project" value="UniProtKB-KW"/>
</dbReference>
<evidence type="ECO:0000256" key="2">
    <source>
        <dbReference type="ARBA" id="ARBA00022723"/>
    </source>
</evidence>
<dbReference type="InterPro" id="IPR003347">
    <property type="entry name" value="JmjC_dom"/>
</dbReference>
<dbReference type="InterPro" id="IPR045109">
    <property type="entry name" value="LSDs-like"/>
</dbReference>
<gene>
    <name evidence="5" type="ORF">PILCRDRAFT_828600</name>
</gene>
<evidence type="ECO:0000256" key="3">
    <source>
        <dbReference type="ARBA" id="ARBA00023242"/>
    </source>
</evidence>
<dbReference type="PANTHER" id="PTHR12549">
    <property type="entry name" value="JMJC DOMAIN-CONTAINING HISTONE DEMETHYLATION PROTEIN"/>
    <property type="match status" value="1"/>
</dbReference>
<dbReference type="Pfam" id="PF02373">
    <property type="entry name" value="JmjC"/>
    <property type="match status" value="1"/>
</dbReference>
<sequence length="707" mass="80327">MTTYTQHVVCTGVKSRLRFLFPGAQSYHPSSCLRCQKKEKKQTDLCRFKGFRCFSLQDQHIVVTFAPDDAAKAATATSILPPIWNRSCDLATLRHLQGRIAPFLLTLLQAELEHETKPDLVRCRRDPDVRDICDYCWTSLFSAGWMCRNCGWEVCNQCFCLLLGNTDKPECSARPGSCHELQPTSRFGPDEVEQLILDIKALPIPPPRPFTVPRAISAAIQKADSDREVISIQHNELTNELFVHLWAREDPYPLVVTPVPGQKLLQYPWSPEFFTNLTGKTMCYAQDCETGDIIPMTVGDFYAQFGNEHDGKRVLRLKDYPSSVLFQTTLPYSYLYPDLMNAAPVPDYTRLDGCLNIASYFPRGDAKSDLGPKMYSALRDIKGVGSTRLHMDVAPALNILTHADSQKDAIWRIFARKDTDRLTTWMRKRYSIKGHPIHQQQIFLTDDDLADLWEELQIRPYTIHQHQNEIVLIPPGCPHQVSNRACCIKAANDFLFPDHLEHCLQLTNEFREENLIDGPWMVDVLQLKRSVLHAYTNIREQCLGLAASEGNGMLPATYVENSQHLFCSISSLSGQFQNPGSSILGDLEDEHMDANIDTPQDTLLSNTLSPESAFSGGAINRQTKAEKNKATHERRKANYIKYRDGKSKEPFRCPWCPGKHWSCSTDVLQHTKDCHTFTADLSKSRIKKLRQARQEDLAKMLHEISIP</sequence>
<keyword evidence="2" id="KW-0479">Metal-binding</keyword>
<dbReference type="Gene3D" id="2.60.120.650">
    <property type="entry name" value="Cupin"/>
    <property type="match status" value="1"/>
</dbReference>
<dbReference type="SUPFAM" id="SSF51197">
    <property type="entry name" value="Clavaminate synthase-like"/>
    <property type="match status" value="1"/>
</dbReference>
<dbReference type="AlphaFoldDB" id="A0A0C3B9M8"/>
<dbReference type="Proteomes" id="UP000054166">
    <property type="component" value="Unassembled WGS sequence"/>
</dbReference>
<evidence type="ECO:0000256" key="1">
    <source>
        <dbReference type="ARBA" id="ARBA00004123"/>
    </source>
</evidence>